<keyword evidence="3" id="KW-1185">Reference proteome</keyword>
<gene>
    <name evidence="2" type="ORF">JOC83_003411</name>
</gene>
<dbReference type="Gene3D" id="2.160.20.120">
    <property type="match status" value="1"/>
</dbReference>
<dbReference type="RefSeq" id="WP_205188556.1">
    <property type="nucleotide sequence ID" value="NZ_JAFBFC010000007.1"/>
</dbReference>
<sequence length="285" mass="31217">MKRTFIIFFVLIGGFLLYSNLSSLSFLPVGLSKRTADVNSKVETIHIDISSVKTTIIPEDREDIKADLKGKGKVEISKRGDTITVKYKRKPFDWFSSFESSELLIYIPENYDRNMNLTIGSGDLLFSGTSPSKPVHLNELRLNVGSGDVQLASLALDTFEGNIASGDVMITSLSTNRGTFDVSSGEVSVKEYKGELNADVSSGDFFVHMNELVNSIDVDLSSGEATLDLPNNADFKLRGKVSSGDITNDFPLHHSTQEKRLIEGTHGSGTHLIKIDVSSGDFQLQ</sequence>
<accession>A0ABS2R1C6</accession>
<feature type="domain" description="DUF4097" evidence="1">
    <location>
        <begin position="43"/>
        <end position="284"/>
    </location>
</feature>
<protein>
    <submittedName>
        <fullName evidence="2">Lia operon protein LiaG</fullName>
    </submittedName>
</protein>
<comment type="caution">
    <text evidence="2">The sequence shown here is derived from an EMBL/GenBank/DDBJ whole genome shotgun (WGS) entry which is preliminary data.</text>
</comment>
<evidence type="ECO:0000313" key="3">
    <source>
        <dbReference type="Proteomes" id="UP000809829"/>
    </source>
</evidence>
<dbReference type="Proteomes" id="UP000809829">
    <property type="component" value="Unassembled WGS sequence"/>
</dbReference>
<evidence type="ECO:0000259" key="1">
    <source>
        <dbReference type="Pfam" id="PF13349"/>
    </source>
</evidence>
<evidence type="ECO:0000313" key="2">
    <source>
        <dbReference type="EMBL" id="MBM7704554.1"/>
    </source>
</evidence>
<reference evidence="2 3" key="1">
    <citation type="submission" date="2021-01" db="EMBL/GenBank/DDBJ databases">
        <title>Genomic Encyclopedia of Type Strains, Phase IV (KMG-IV): sequencing the most valuable type-strain genomes for metagenomic binning, comparative biology and taxonomic classification.</title>
        <authorList>
            <person name="Goeker M."/>
        </authorList>
    </citation>
    <scope>NUCLEOTIDE SEQUENCE [LARGE SCALE GENOMIC DNA]</scope>
    <source>
        <strain evidence="2 3">DSM 104297</strain>
    </source>
</reference>
<dbReference type="InterPro" id="IPR025164">
    <property type="entry name" value="Toastrack_DUF4097"/>
</dbReference>
<dbReference type="Pfam" id="PF13349">
    <property type="entry name" value="DUF4097"/>
    <property type="match status" value="1"/>
</dbReference>
<proteinExistence type="predicted"/>
<dbReference type="EMBL" id="JAFBFC010000007">
    <property type="protein sequence ID" value="MBM7704554.1"/>
    <property type="molecule type" value="Genomic_DNA"/>
</dbReference>
<organism evidence="2 3">
    <name type="scientific">Priestia iocasae</name>
    <dbReference type="NCBI Taxonomy" id="2291674"/>
    <lineage>
        <taxon>Bacteria</taxon>
        <taxon>Bacillati</taxon>
        <taxon>Bacillota</taxon>
        <taxon>Bacilli</taxon>
        <taxon>Bacillales</taxon>
        <taxon>Bacillaceae</taxon>
        <taxon>Priestia</taxon>
    </lineage>
</organism>
<name>A0ABS2R1C6_9BACI</name>